<name>A0A2G3PK32_WILMA</name>
<feature type="binding site" evidence="1">
    <location>
        <begin position="167"/>
        <end position="168"/>
    </location>
    <ligand>
        <name>ATP</name>
        <dbReference type="ChEBI" id="CHEBI:30616"/>
    </ligand>
</feature>
<feature type="binding site" evidence="1">
    <location>
        <begin position="11"/>
        <end position="16"/>
    </location>
    <ligand>
        <name>ATP</name>
        <dbReference type="ChEBI" id="CHEBI:30616"/>
    </ligand>
</feature>
<dbReference type="EC" id="6.3.3.3" evidence="1"/>
<keyword evidence="1" id="KW-0547">Nucleotide-binding</keyword>
<feature type="binding site" evidence="1">
    <location>
        <position position="40"/>
    </location>
    <ligand>
        <name>substrate</name>
    </ligand>
</feature>
<organism evidence="2 3">
    <name type="scientific">Williamsia marianensis</name>
    <dbReference type="NCBI Taxonomy" id="85044"/>
    <lineage>
        <taxon>Bacteria</taxon>
        <taxon>Bacillati</taxon>
        <taxon>Actinomycetota</taxon>
        <taxon>Actinomycetes</taxon>
        <taxon>Mycobacteriales</taxon>
        <taxon>Nocardiaceae</taxon>
        <taxon>Williamsia</taxon>
    </lineage>
</organism>
<dbReference type="GO" id="GO:0009102">
    <property type="term" value="P:biotin biosynthetic process"/>
    <property type="evidence" value="ECO:0007669"/>
    <property type="project" value="UniProtKB-UniRule"/>
</dbReference>
<keyword evidence="1" id="KW-0460">Magnesium</keyword>
<evidence type="ECO:0000256" key="1">
    <source>
        <dbReference type="HAMAP-Rule" id="MF_00336"/>
    </source>
</evidence>
<sequence>MNLVITGTSTEVGKTITTAALAAAVMARGLDVAVCKPAQTGVGPDDPGDIDEVVRLAGVRTTAEGARFRDPLAPERAARNEDAQPVQLSDIVAAVDGLAGSDLVLVEGAGGVLVRLAADLTILDVAAAIGARVLVVAAPGLGSLNHTELTVRAITGAGLECAGVVIGSWPVEPDLAERSNLEDLPQVTGVPIVGKVPAGAGTLDRQAFVSQAVGWFDRDWLTAMCPTPN</sequence>
<dbReference type="GO" id="GO:0005829">
    <property type="term" value="C:cytosol"/>
    <property type="evidence" value="ECO:0007669"/>
    <property type="project" value="TreeGrafter"/>
</dbReference>
<dbReference type="InterPro" id="IPR027417">
    <property type="entry name" value="P-loop_NTPase"/>
</dbReference>
<keyword evidence="1" id="KW-0093">Biotin biosynthesis</keyword>
<comment type="caution">
    <text evidence="1">Lacks conserved residue(s) required for the propagation of feature annotation.</text>
</comment>
<comment type="cofactor">
    <cofactor evidence="1">
        <name>Mg(2+)</name>
        <dbReference type="ChEBI" id="CHEBI:18420"/>
    </cofactor>
</comment>
<accession>A0A2G3PK32</accession>
<dbReference type="PANTHER" id="PTHR43210">
    <property type="entry name" value="DETHIOBIOTIN SYNTHETASE"/>
    <property type="match status" value="1"/>
</dbReference>
<gene>
    <name evidence="1" type="primary">bioD</name>
    <name evidence="2" type="ORF">CSW57_20940</name>
</gene>
<feature type="binding site" evidence="1">
    <location>
        <position position="49"/>
    </location>
    <ligand>
        <name>ATP</name>
        <dbReference type="ChEBI" id="CHEBI:30616"/>
    </ligand>
</feature>
<dbReference type="SUPFAM" id="SSF52540">
    <property type="entry name" value="P-loop containing nucleoside triphosphate hydrolases"/>
    <property type="match status" value="1"/>
</dbReference>
<dbReference type="RefSeq" id="WP_099384366.1">
    <property type="nucleotide sequence ID" value="NZ_PEBD01000010.1"/>
</dbReference>
<comment type="function">
    <text evidence="1">Catalyzes a mechanistically unusual reaction, the ATP-dependent insertion of CO2 between the N7 and N8 nitrogen atoms of 7,8-diaminopelargonic acid (DAPA, also called 7,8-diammoniononanoate) to form a ureido ring.</text>
</comment>
<keyword evidence="1" id="KW-0963">Cytoplasm</keyword>
<dbReference type="Gene3D" id="3.40.50.300">
    <property type="entry name" value="P-loop containing nucleotide triphosphate hydrolases"/>
    <property type="match status" value="1"/>
</dbReference>
<comment type="pathway">
    <text evidence="1">Cofactor biosynthesis; biotin biosynthesis; biotin from 7,8-diaminononanoate: step 1/2.</text>
</comment>
<feature type="active site" evidence="1">
    <location>
        <position position="36"/>
    </location>
</feature>
<dbReference type="UniPathway" id="UPA00078">
    <property type="reaction ID" value="UER00161"/>
</dbReference>
<comment type="subunit">
    <text evidence="1">Homodimer.</text>
</comment>
<comment type="subcellular location">
    <subcellularLocation>
        <location evidence="1">Cytoplasm</location>
    </subcellularLocation>
</comment>
<dbReference type="GO" id="GO:0000287">
    <property type="term" value="F:magnesium ion binding"/>
    <property type="evidence" value="ECO:0007669"/>
    <property type="project" value="UniProtKB-UniRule"/>
</dbReference>
<dbReference type="GO" id="GO:0004141">
    <property type="term" value="F:dethiobiotin synthase activity"/>
    <property type="evidence" value="ECO:0007669"/>
    <property type="project" value="UniProtKB-UniRule"/>
</dbReference>
<evidence type="ECO:0000313" key="2">
    <source>
        <dbReference type="EMBL" id="PHV66096.1"/>
    </source>
</evidence>
<dbReference type="AlphaFoldDB" id="A0A2G3PK32"/>
<proteinExistence type="inferred from homology"/>
<dbReference type="Proteomes" id="UP000225108">
    <property type="component" value="Unassembled WGS sequence"/>
</dbReference>
<dbReference type="CDD" id="cd03109">
    <property type="entry name" value="DTBS"/>
    <property type="match status" value="1"/>
</dbReference>
<feature type="binding site" evidence="1">
    <location>
        <position position="107"/>
    </location>
    <ligand>
        <name>Mg(2+)</name>
        <dbReference type="ChEBI" id="CHEBI:18420"/>
    </ligand>
</feature>
<keyword evidence="1" id="KW-0479">Metal-binding</keyword>
<evidence type="ECO:0000313" key="3">
    <source>
        <dbReference type="Proteomes" id="UP000225108"/>
    </source>
</evidence>
<protein>
    <recommendedName>
        <fullName evidence="1">ATP-dependent dethiobiotin synthetase BioD</fullName>
        <ecNumber evidence="1">6.3.3.3</ecNumber>
    </recommendedName>
    <alternativeName>
        <fullName evidence="1">DTB synthetase</fullName>
        <shortName evidence="1">DTBS</shortName>
    </alternativeName>
    <alternativeName>
        <fullName evidence="1">Dethiobiotin synthase</fullName>
    </alternativeName>
</protein>
<dbReference type="Pfam" id="PF13500">
    <property type="entry name" value="AAA_26"/>
    <property type="match status" value="1"/>
</dbReference>
<reference evidence="2 3" key="1">
    <citation type="submission" date="2017-10" db="EMBL/GenBank/DDBJ databases">
        <title>The draft genome sequence of Williamsia sp. BULT 1.1 isolated from the semi-arid grassland soils from South Africa.</title>
        <authorList>
            <person name="Kabwe M.H."/>
            <person name="Govender N."/>
            <person name="Mutseka Lunga P."/>
            <person name="Vikram S."/>
            <person name="Makhalanyane T.P."/>
        </authorList>
    </citation>
    <scope>NUCLEOTIDE SEQUENCE [LARGE SCALE GENOMIC DNA]</scope>
    <source>
        <strain evidence="2 3">BULT 1.1</strain>
    </source>
</reference>
<dbReference type="PIRSF" id="PIRSF006755">
    <property type="entry name" value="DTB_synth"/>
    <property type="match status" value="1"/>
</dbReference>
<comment type="similarity">
    <text evidence="1">Belongs to the dethiobiotin synthetase family.</text>
</comment>
<keyword evidence="1" id="KW-0067">ATP-binding</keyword>
<dbReference type="InterPro" id="IPR004472">
    <property type="entry name" value="DTB_synth_BioD"/>
</dbReference>
<feature type="binding site" evidence="1">
    <location>
        <begin position="107"/>
        <end position="110"/>
    </location>
    <ligand>
        <name>ATP</name>
        <dbReference type="ChEBI" id="CHEBI:30616"/>
    </ligand>
</feature>
<dbReference type="PANTHER" id="PTHR43210:SF5">
    <property type="entry name" value="DETHIOBIOTIN SYNTHETASE"/>
    <property type="match status" value="1"/>
</dbReference>
<comment type="caution">
    <text evidence="2">The sequence shown here is derived from an EMBL/GenBank/DDBJ whole genome shotgun (WGS) entry which is preliminary data.</text>
</comment>
<dbReference type="GO" id="GO:0005524">
    <property type="term" value="F:ATP binding"/>
    <property type="evidence" value="ECO:0007669"/>
    <property type="project" value="UniProtKB-UniRule"/>
</dbReference>
<feature type="binding site" evidence="1">
    <location>
        <position position="15"/>
    </location>
    <ligand>
        <name>Mg(2+)</name>
        <dbReference type="ChEBI" id="CHEBI:18420"/>
    </ligand>
</feature>
<dbReference type="EMBL" id="PEBD01000010">
    <property type="protein sequence ID" value="PHV66096.1"/>
    <property type="molecule type" value="Genomic_DNA"/>
</dbReference>
<keyword evidence="1" id="KW-0436">Ligase</keyword>
<feature type="binding site" evidence="1">
    <location>
        <position position="49"/>
    </location>
    <ligand>
        <name>Mg(2+)</name>
        <dbReference type="ChEBI" id="CHEBI:18420"/>
    </ligand>
</feature>
<dbReference type="HAMAP" id="MF_00336">
    <property type="entry name" value="BioD"/>
    <property type="match status" value="1"/>
</dbReference>
<comment type="catalytic activity">
    <reaction evidence="1">
        <text>(7R,8S)-7,8-diammoniononanoate + CO2 + ATP = (4R,5S)-dethiobiotin + ADP + phosphate + 3 H(+)</text>
        <dbReference type="Rhea" id="RHEA:15805"/>
        <dbReference type="ChEBI" id="CHEBI:15378"/>
        <dbReference type="ChEBI" id="CHEBI:16526"/>
        <dbReference type="ChEBI" id="CHEBI:30616"/>
        <dbReference type="ChEBI" id="CHEBI:43474"/>
        <dbReference type="ChEBI" id="CHEBI:149469"/>
        <dbReference type="ChEBI" id="CHEBI:149473"/>
        <dbReference type="ChEBI" id="CHEBI:456216"/>
        <dbReference type="EC" id="6.3.3.3"/>
    </reaction>
</comment>
<dbReference type="NCBIfam" id="TIGR00347">
    <property type="entry name" value="bioD"/>
    <property type="match status" value="1"/>
</dbReference>